<comment type="caution">
    <text evidence="2">The sequence shown here is derived from an EMBL/GenBank/DDBJ whole genome shotgun (WGS) entry which is preliminary data.</text>
</comment>
<accession>A0A7K6V617</accession>
<dbReference type="InterPro" id="IPR013783">
    <property type="entry name" value="Ig-like_fold"/>
</dbReference>
<dbReference type="EMBL" id="VZRX01009537">
    <property type="protein sequence ID" value="NWX30497.1"/>
    <property type="molecule type" value="Genomic_DNA"/>
</dbReference>
<dbReference type="OrthoDB" id="6151406at2759"/>
<dbReference type="Pfam" id="PF13927">
    <property type="entry name" value="Ig_3"/>
    <property type="match status" value="1"/>
</dbReference>
<dbReference type="AlphaFoldDB" id="A0A7K6V617"/>
<gene>
    <name evidence="2" type="primary">Fcgr2</name>
    <name evidence="2" type="ORF">NOTCIN_R15027</name>
</gene>
<reference evidence="2 3" key="1">
    <citation type="submission" date="2019-09" db="EMBL/GenBank/DDBJ databases">
        <title>Bird 10,000 Genomes (B10K) Project - Family phase.</title>
        <authorList>
            <person name="Zhang G."/>
        </authorList>
    </citation>
    <scope>NUCLEOTIDE SEQUENCE [LARGE SCALE GENOMIC DNA]</scope>
    <source>
        <strain evidence="2">B10K-DU-029-75</strain>
    </source>
</reference>
<proteinExistence type="predicted"/>
<dbReference type="InterPro" id="IPR036179">
    <property type="entry name" value="Ig-like_dom_sf"/>
</dbReference>
<dbReference type="SMART" id="SM00408">
    <property type="entry name" value="IGc2"/>
    <property type="match status" value="1"/>
</dbReference>
<evidence type="ECO:0000313" key="2">
    <source>
        <dbReference type="EMBL" id="NWX30497.1"/>
    </source>
</evidence>
<dbReference type="InterPro" id="IPR003598">
    <property type="entry name" value="Ig_sub2"/>
</dbReference>
<feature type="non-terminal residue" evidence="2">
    <location>
        <position position="80"/>
    </location>
</feature>
<organism evidence="2 3">
    <name type="scientific">Notiomystis cincta</name>
    <dbReference type="NCBI Taxonomy" id="366454"/>
    <lineage>
        <taxon>Eukaryota</taxon>
        <taxon>Metazoa</taxon>
        <taxon>Chordata</taxon>
        <taxon>Craniata</taxon>
        <taxon>Vertebrata</taxon>
        <taxon>Euteleostomi</taxon>
        <taxon>Archelosauria</taxon>
        <taxon>Archosauria</taxon>
        <taxon>Dinosauria</taxon>
        <taxon>Saurischia</taxon>
        <taxon>Theropoda</taxon>
        <taxon>Coelurosauria</taxon>
        <taxon>Aves</taxon>
        <taxon>Neognathae</taxon>
        <taxon>Neoaves</taxon>
        <taxon>Telluraves</taxon>
        <taxon>Australaves</taxon>
        <taxon>Passeriformes</taxon>
        <taxon>Notiomystidae</taxon>
        <taxon>Notiomystis</taxon>
    </lineage>
</organism>
<dbReference type="InterPro" id="IPR007110">
    <property type="entry name" value="Ig-like_dom"/>
</dbReference>
<dbReference type="SUPFAM" id="SSF48726">
    <property type="entry name" value="Immunoglobulin"/>
    <property type="match status" value="1"/>
</dbReference>
<feature type="non-terminal residue" evidence="2">
    <location>
        <position position="1"/>
    </location>
</feature>
<dbReference type="PROSITE" id="PS50835">
    <property type="entry name" value="IG_LIKE"/>
    <property type="match status" value="1"/>
</dbReference>
<evidence type="ECO:0000313" key="3">
    <source>
        <dbReference type="Proteomes" id="UP000579558"/>
    </source>
</evidence>
<name>A0A7K6V617_9PASS</name>
<dbReference type="Proteomes" id="UP000579558">
    <property type="component" value="Unassembled WGS sequence"/>
</dbReference>
<feature type="domain" description="Ig-like" evidence="1">
    <location>
        <begin position="1"/>
        <end position="57"/>
    </location>
</feature>
<sequence length="80" mass="9062">ALLEGDTVTLRCRAREDKSLSWVSFYHEEKKLEVLHNGTELSLSPLQPHHGGRYRCRGCVDTGLFWGQEELVTVPVPLTV</sequence>
<keyword evidence="3" id="KW-1185">Reference proteome</keyword>
<evidence type="ECO:0000259" key="1">
    <source>
        <dbReference type="PROSITE" id="PS50835"/>
    </source>
</evidence>
<dbReference type="Gene3D" id="2.60.40.10">
    <property type="entry name" value="Immunoglobulins"/>
    <property type="match status" value="1"/>
</dbReference>
<protein>
    <submittedName>
        <fullName evidence="2">FCGR2 protein</fullName>
    </submittedName>
</protein>